<name>A0ABP8PHX4_9NOCA</name>
<dbReference type="EMBL" id="BAABFB010000066">
    <property type="protein sequence ID" value="GAA4486842.1"/>
    <property type="molecule type" value="Genomic_DNA"/>
</dbReference>
<evidence type="ECO:0000256" key="1">
    <source>
        <dbReference type="SAM" id="SignalP"/>
    </source>
</evidence>
<feature type="domain" description="Bacterial Ig-like" evidence="2">
    <location>
        <begin position="195"/>
        <end position="272"/>
    </location>
</feature>
<sequence>MAHRTSARGIAAGAAATFTVGAFTLLTCGIANAAPQTITWDDGYTHFTRIVTNTTPAAGDTVTITTRWERTDANWEKLNWVREWHPACLTYVPGSATVTDAAGTRAVEPFVETQSDYTAVDFVGLGYQPTAKRYEDAPLLSTQYKVGNDCSRNEALTTGMSYLGSRGPGTYTTKGPLITVAKNATTTSLATVGGAALGQASTLTATVTGGAQGDPVEFYDGAAKIGTGTLDANGVAATTWTPAVPGSHGLTAKYLVTASADGSLSAVQYVDVPSAYTTTVAPVTGATVGTATTLKATVTPGSTGGTVEFKEGDTVVGTATLDANGTATLSWTPTAAGDRTITAAYTGPGGVTSSGQITVTVATADSTGGGSSTGSLGSLFGS</sequence>
<protein>
    <recommendedName>
        <fullName evidence="2">Bacterial Ig-like domain-containing protein</fullName>
    </recommendedName>
</protein>
<feature type="signal peptide" evidence="1">
    <location>
        <begin position="1"/>
        <end position="33"/>
    </location>
</feature>
<feature type="domain" description="Bacterial Ig-like" evidence="2">
    <location>
        <begin position="284"/>
        <end position="362"/>
    </location>
</feature>
<feature type="chain" id="PRO_5045157004" description="Bacterial Ig-like domain-containing protein" evidence="1">
    <location>
        <begin position="34"/>
        <end position="382"/>
    </location>
</feature>
<accession>A0ABP8PHX4</accession>
<reference evidence="4" key="1">
    <citation type="journal article" date="2019" name="Int. J. Syst. Evol. Microbiol.">
        <title>The Global Catalogue of Microorganisms (GCM) 10K type strain sequencing project: providing services to taxonomists for standard genome sequencing and annotation.</title>
        <authorList>
            <consortium name="The Broad Institute Genomics Platform"/>
            <consortium name="The Broad Institute Genome Sequencing Center for Infectious Disease"/>
            <person name="Wu L."/>
            <person name="Ma J."/>
        </authorList>
    </citation>
    <scope>NUCLEOTIDE SEQUENCE [LARGE SCALE GENOMIC DNA]</scope>
    <source>
        <strain evidence="4">JCM 32206</strain>
    </source>
</reference>
<dbReference type="InterPro" id="IPR013783">
    <property type="entry name" value="Ig-like_fold"/>
</dbReference>
<keyword evidence="1" id="KW-0732">Signal</keyword>
<proteinExistence type="predicted"/>
<dbReference type="Gene3D" id="2.60.40.10">
    <property type="entry name" value="Immunoglobulins"/>
    <property type="match status" value="2"/>
</dbReference>
<evidence type="ECO:0000259" key="2">
    <source>
        <dbReference type="Pfam" id="PF16640"/>
    </source>
</evidence>
<dbReference type="Pfam" id="PF16640">
    <property type="entry name" value="Big_3_5"/>
    <property type="match status" value="2"/>
</dbReference>
<organism evidence="3 4">
    <name type="scientific">Rhodococcus olei</name>
    <dbReference type="NCBI Taxonomy" id="2161675"/>
    <lineage>
        <taxon>Bacteria</taxon>
        <taxon>Bacillati</taxon>
        <taxon>Actinomycetota</taxon>
        <taxon>Actinomycetes</taxon>
        <taxon>Mycobacteriales</taxon>
        <taxon>Nocardiaceae</taxon>
        <taxon>Rhodococcus</taxon>
    </lineage>
</organism>
<evidence type="ECO:0000313" key="4">
    <source>
        <dbReference type="Proteomes" id="UP001501183"/>
    </source>
</evidence>
<keyword evidence="4" id="KW-1185">Reference proteome</keyword>
<dbReference type="InterPro" id="IPR032109">
    <property type="entry name" value="Big_3_5"/>
</dbReference>
<gene>
    <name evidence="3" type="ORF">GCM10023094_44140</name>
</gene>
<dbReference type="RefSeq" id="WP_345350306.1">
    <property type="nucleotide sequence ID" value="NZ_BAABFB010000066.1"/>
</dbReference>
<evidence type="ECO:0000313" key="3">
    <source>
        <dbReference type="EMBL" id="GAA4486842.1"/>
    </source>
</evidence>
<dbReference type="Proteomes" id="UP001501183">
    <property type="component" value="Unassembled WGS sequence"/>
</dbReference>
<comment type="caution">
    <text evidence="3">The sequence shown here is derived from an EMBL/GenBank/DDBJ whole genome shotgun (WGS) entry which is preliminary data.</text>
</comment>